<feature type="region of interest" description="Disordered" evidence="1">
    <location>
        <begin position="1"/>
        <end position="25"/>
    </location>
</feature>
<comment type="caution">
    <text evidence="2">The sequence shown here is derived from an EMBL/GenBank/DDBJ whole genome shotgun (WGS) entry which is preliminary data.</text>
</comment>
<evidence type="ECO:0000313" key="3">
    <source>
        <dbReference type="Proteomes" id="UP000433876"/>
    </source>
</evidence>
<evidence type="ECO:0000256" key="1">
    <source>
        <dbReference type="SAM" id="MobiDB-lite"/>
    </source>
</evidence>
<sequence length="25" mass="2548">MMPFSTSATSRPAPSSLRPSSPLAA</sequence>
<protein>
    <submittedName>
        <fullName evidence="2">Uncharacterized protein</fullName>
    </submittedName>
</protein>
<organism evidence="2 3">
    <name type="scientific">Sordaria macrospora</name>
    <dbReference type="NCBI Taxonomy" id="5147"/>
    <lineage>
        <taxon>Eukaryota</taxon>
        <taxon>Fungi</taxon>
        <taxon>Dikarya</taxon>
        <taxon>Ascomycota</taxon>
        <taxon>Pezizomycotina</taxon>
        <taxon>Sordariomycetes</taxon>
        <taxon>Sordariomycetidae</taxon>
        <taxon>Sordariales</taxon>
        <taxon>Sordariaceae</taxon>
        <taxon>Sordaria</taxon>
    </lineage>
</organism>
<evidence type="ECO:0000313" key="2">
    <source>
        <dbReference type="EMBL" id="KAA8629723.1"/>
    </source>
</evidence>
<gene>
    <name evidence="2" type="ORF">SMACR_08634</name>
</gene>
<reference evidence="2 3" key="1">
    <citation type="submission" date="2017-07" db="EMBL/GenBank/DDBJ databases">
        <title>Genome sequence of the Sordaria macrospora wild type strain R19027.</title>
        <authorList>
            <person name="Nowrousian M."/>
            <person name="Teichert I."/>
            <person name="Kueck U."/>
        </authorList>
    </citation>
    <scope>NUCLEOTIDE SEQUENCE [LARGE SCALE GENOMIC DNA]</scope>
    <source>
        <strain evidence="2 3">R19027</strain>
        <tissue evidence="2">Mycelium</tissue>
    </source>
</reference>
<name>A0A8S8ZHY2_SORMA</name>
<proteinExistence type="predicted"/>
<dbReference type="EMBL" id="NMPR01000126">
    <property type="protein sequence ID" value="KAA8629723.1"/>
    <property type="molecule type" value="Genomic_DNA"/>
</dbReference>
<accession>A0A8S8ZHY2</accession>
<dbReference type="AlphaFoldDB" id="A0A8S8ZHY2"/>
<dbReference type="Proteomes" id="UP000433876">
    <property type="component" value="Unassembled WGS sequence"/>
</dbReference>